<evidence type="ECO:0000256" key="2">
    <source>
        <dbReference type="SAM" id="MobiDB-lite"/>
    </source>
</evidence>
<dbReference type="HOGENOM" id="CLU_021807_0_0_1"/>
<reference evidence="6" key="2">
    <citation type="submission" date="2012-11" db="EMBL/GenBank/DDBJ databases">
        <authorList>
            <person name="Kuo A."/>
            <person name="Curtis B.A."/>
            <person name="Tanifuji G."/>
            <person name="Burki F."/>
            <person name="Gruber A."/>
            <person name="Irimia M."/>
            <person name="Maruyama S."/>
            <person name="Arias M.C."/>
            <person name="Ball S.G."/>
            <person name="Gile G.H."/>
            <person name="Hirakawa Y."/>
            <person name="Hopkins J.F."/>
            <person name="Rensing S.A."/>
            <person name="Schmutz J."/>
            <person name="Symeonidi A."/>
            <person name="Elias M."/>
            <person name="Eveleigh R.J."/>
            <person name="Herman E.K."/>
            <person name="Klute M.J."/>
            <person name="Nakayama T."/>
            <person name="Obornik M."/>
            <person name="Reyes-Prieto A."/>
            <person name="Armbrust E.V."/>
            <person name="Aves S.J."/>
            <person name="Beiko R.G."/>
            <person name="Coutinho P."/>
            <person name="Dacks J.B."/>
            <person name="Durnford D.G."/>
            <person name="Fast N.M."/>
            <person name="Green B.R."/>
            <person name="Grisdale C."/>
            <person name="Hempe F."/>
            <person name="Henrissat B."/>
            <person name="Hoppner M.P."/>
            <person name="Ishida K.-I."/>
            <person name="Kim E."/>
            <person name="Koreny L."/>
            <person name="Kroth P.G."/>
            <person name="Liu Y."/>
            <person name="Malik S.-B."/>
            <person name="Maier U.G."/>
            <person name="McRose D."/>
            <person name="Mock T."/>
            <person name="Neilson J.A."/>
            <person name="Onodera N.T."/>
            <person name="Poole A.M."/>
            <person name="Pritham E.J."/>
            <person name="Richards T.A."/>
            <person name="Rocap G."/>
            <person name="Roy S.W."/>
            <person name="Sarai C."/>
            <person name="Schaack S."/>
            <person name="Shirato S."/>
            <person name="Slamovits C.H."/>
            <person name="Spencer D.F."/>
            <person name="Suzuki S."/>
            <person name="Worden A.Z."/>
            <person name="Zauner S."/>
            <person name="Barry K."/>
            <person name="Bell C."/>
            <person name="Bharti A.K."/>
            <person name="Crow J.A."/>
            <person name="Grimwood J."/>
            <person name="Kramer R."/>
            <person name="Lindquist E."/>
            <person name="Lucas S."/>
            <person name="Salamov A."/>
            <person name="McFadden G.I."/>
            <person name="Lane C.E."/>
            <person name="Keeling P.J."/>
            <person name="Gray M.W."/>
            <person name="Grigoriev I.V."/>
            <person name="Archibald J.M."/>
        </authorList>
    </citation>
    <scope>NUCLEOTIDE SEQUENCE</scope>
    <source>
        <strain evidence="6">CCMP2712</strain>
    </source>
</reference>
<dbReference type="InterPro" id="IPR018553">
    <property type="entry name" value="E2_Ub-conjug_enz"/>
</dbReference>
<gene>
    <name evidence="4" type="ORF">GUITHDRAFT_96082</name>
</gene>
<dbReference type="AlphaFoldDB" id="L1IZP0"/>
<dbReference type="GO" id="GO:0008270">
    <property type="term" value="F:zinc ion binding"/>
    <property type="evidence" value="ECO:0007669"/>
    <property type="project" value="UniProtKB-KW"/>
</dbReference>
<feature type="domain" description="B box-type" evidence="3">
    <location>
        <begin position="1"/>
        <end position="45"/>
    </location>
</feature>
<reference evidence="5" key="3">
    <citation type="submission" date="2016-03" db="UniProtKB">
        <authorList>
            <consortium name="EnsemblProtists"/>
        </authorList>
    </citation>
    <scope>IDENTIFICATION</scope>
</reference>
<name>L1IZP0_GUITC</name>
<evidence type="ECO:0000259" key="3">
    <source>
        <dbReference type="PROSITE" id="PS50119"/>
    </source>
</evidence>
<evidence type="ECO:0000313" key="4">
    <source>
        <dbReference type="EMBL" id="EKX41270.1"/>
    </source>
</evidence>
<sequence length="577" mass="64477">MPWCVECEDVGASVRCEECGDELCGLCFQWQHRSGKRAKHSPTPLPGMQMFRERVEGTTAHFMQLHKGSGGAADEKEAPLVGDEEMADNKEGAGRGKSEEDSGSVESKAMRSAIADRLIESSKYIPLRVSGEERTLLKLLEGALEVSEYTDKVDVVRGWSFRNTKADVIREEIADLLQLLLGLIVAGNPTKGSEIVKNKQISQNEEFFQRVLEIGRRFKITNPEKMRCTYGKLIYLMQDAPSAIDLDVAADIHTVYNFLEARDALEVLADEDIGTAIMAVSSSEGGVQRSRAELEADSSNKQKAIRSISERYANDKISKEEIEYCLFSMGDFHAYLETNRRPVDEMIALLTANFDPNKAENPYSLEICSGSKLSHTHSTQYTFVLQSLQLWRHVTQEMFRLWILAEKDLLNPDNQYRLMNTGQQGMNRVQSAPKIAHAMHAILSKVQSKCGSWVGLSVVHLGDRDVPNALVFIDKYTQIARLLGPIVHTVRSLPRLAKDPATSKIVNEEFGGPDVIRRTILADFFKHGFDGSGSDGGSCIDGRLTSAWNWCSKLEKKSYYPIFLLAGFQGFDGDFRK</sequence>
<keyword evidence="1" id="KW-0863">Zinc-finger</keyword>
<keyword evidence="6" id="KW-1185">Reference proteome</keyword>
<dbReference type="InterPro" id="IPR000315">
    <property type="entry name" value="Znf_B-box"/>
</dbReference>
<dbReference type="PROSITE" id="PS50119">
    <property type="entry name" value="ZF_BBOX"/>
    <property type="match status" value="1"/>
</dbReference>
<evidence type="ECO:0000256" key="1">
    <source>
        <dbReference type="PROSITE-ProRule" id="PRU00024"/>
    </source>
</evidence>
<evidence type="ECO:0000313" key="5">
    <source>
        <dbReference type="EnsemblProtists" id="EKX41270"/>
    </source>
</evidence>
<keyword evidence="1" id="KW-0479">Metal-binding</keyword>
<dbReference type="KEGG" id="gtt:GUITHDRAFT_96082"/>
<dbReference type="Pfam" id="PF09418">
    <property type="entry name" value="DUF2009"/>
    <property type="match status" value="1"/>
</dbReference>
<dbReference type="RefSeq" id="XP_005828250.1">
    <property type="nucleotide sequence ID" value="XM_005828193.1"/>
</dbReference>
<dbReference type="EnsemblProtists" id="EKX41270">
    <property type="protein sequence ID" value="EKX41270"/>
    <property type="gene ID" value="GUITHDRAFT_96082"/>
</dbReference>
<dbReference type="eggNOG" id="ENOG502QRJJ">
    <property type="taxonomic scope" value="Eukaryota"/>
</dbReference>
<dbReference type="InterPro" id="IPR057668">
    <property type="entry name" value="E2_Ub-conjug_enz_C"/>
</dbReference>
<feature type="region of interest" description="Disordered" evidence="2">
    <location>
        <begin position="86"/>
        <end position="107"/>
    </location>
</feature>
<dbReference type="EMBL" id="JH993025">
    <property type="protein sequence ID" value="EKX41270.1"/>
    <property type="molecule type" value="Genomic_DNA"/>
</dbReference>
<evidence type="ECO:0000313" key="6">
    <source>
        <dbReference type="Proteomes" id="UP000011087"/>
    </source>
</evidence>
<dbReference type="GeneID" id="17297847"/>
<dbReference type="PANTHER" id="PTHR31560:SF0">
    <property type="entry name" value="UPF0652 PROTEIN C22H10.08"/>
    <property type="match status" value="1"/>
</dbReference>
<reference evidence="4 6" key="1">
    <citation type="journal article" date="2012" name="Nature">
        <title>Algal genomes reveal evolutionary mosaicism and the fate of nucleomorphs.</title>
        <authorList>
            <consortium name="DOE Joint Genome Institute"/>
            <person name="Curtis B.A."/>
            <person name="Tanifuji G."/>
            <person name="Burki F."/>
            <person name="Gruber A."/>
            <person name="Irimia M."/>
            <person name="Maruyama S."/>
            <person name="Arias M.C."/>
            <person name="Ball S.G."/>
            <person name="Gile G.H."/>
            <person name="Hirakawa Y."/>
            <person name="Hopkins J.F."/>
            <person name="Kuo A."/>
            <person name="Rensing S.A."/>
            <person name="Schmutz J."/>
            <person name="Symeonidi A."/>
            <person name="Elias M."/>
            <person name="Eveleigh R.J."/>
            <person name="Herman E.K."/>
            <person name="Klute M.J."/>
            <person name="Nakayama T."/>
            <person name="Obornik M."/>
            <person name="Reyes-Prieto A."/>
            <person name="Armbrust E.V."/>
            <person name="Aves S.J."/>
            <person name="Beiko R.G."/>
            <person name="Coutinho P."/>
            <person name="Dacks J.B."/>
            <person name="Durnford D.G."/>
            <person name="Fast N.M."/>
            <person name="Green B.R."/>
            <person name="Grisdale C.J."/>
            <person name="Hempel F."/>
            <person name="Henrissat B."/>
            <person name="Hoppner M.P."/>
            <person name="Ishida K."/>
            <person name="Kim E."/>
            <person name="Koreny L."/>
            <person name="Kroth P.G."/>
            <person name="Liu Y."/>
            <person name="Malik S.B."/>
            <person name="Maier U.G."/>
            <person name="McRose D."/>
            <person name="Mock T."/>
            <person name="Neilson J.A."/>
            <person name="Onodera N.T."/>
            <person name="Poole A.M."/>
            <person name="Pritham E.J."/>
            <person name="Richards T.A."/>
            <person name="Rocap G."/>
            <person name="Roy S.W."/>
            <person name="Sarai C."/>
            <person name="Schaack S."/>
            <person name="Shirato S."/>
            <person name="Slamovits C.H."/>
            <person name="Spencer D.F."/>
            <person name="Suzuki S."/>
            <person name="Worden A.Z."/>
            <person name="Zauner S."/>
            <person name="Barry K."/>
            <person name="Bell C."/>
            <person name="Bharti A.K."/>
            <person name="Crow J.A."/>
            <person name="Grimwood J."/>
            <person name="Kramer R."/>
            <person name="Lindquist E."/>
            <person name="Lucas S."/>
            <person name="Salamov A."/>
            <person name="McFadden G.I."/>
            <person name="Lane C.E."/>
            <person name="Keeling P.J."/>
            <person name="Gray M.W."/>
            <person name="Grigoriev I.V."/>
            <person name="Archibald J.M."/>
        </authorList>
    </citation>
    <scope>NUCLEOTIDE SEQUENCE</scope>
    <source>
        <strain evidence="4 6">CCMP2712</strain>
    </source>
</reference>
<accession>L1IZP0</accession>
<dbReference type="PaxDb" id="55529-EKX41270"/>
<keyword evidence="1" id="KW-0862">Zinc</keyword>
<protein>
    <recommendedName>
        <fullName evidence="3">B box-type domain-containing protein</fullName>
    </recommendedName>
</protein>
<dbReference type="CDD" id="cd20208">
    <property type="entry name" value="Bbox1_DUF2009"/>
    <property type="match status" value="1"/>
</dbReference>
<dbReference type="OrthoDB" id="406045at2759"/>
<dbReference type="PANTHER" id="PTHR31560">
    <property type="entry name" value="UPF0652 PROTEIN C16A11.03C-RELATED"/>
    <property type="match status" value="1"/>
</dbReference>
<dbReference type="Pfam" id="PF22586">
    <property type="entry name" value="ANCHR-like_BBOX"/>
    <property type="match status" value="1"/>
</dbReference>
<proteinExistence type="predicted"/>
<feature type="compositionally biased region" description="Basic and acidic residues" evidence="2">
    <location>
        <begin position="87"/>
        <end position="100"/>
    </location>
</feature>
<dbReference type="Proteomes" id="UP000011087">
    <property type="component" value="Unassembled WGS sequence"/>
</dbReference>
<dbReference type="OMA" id="HIFLMAG"/>
<organism evidence="4">
    <name type="scientific">Guillardia theta (strain CCMP2712)</name>
    <name type="common">Cryptophyte</name>
    <dbReference type="NCBI Taxonomy" id="905079"/>
    <lineage>
        <taxon>Eukaryota</taxon>
        <taxon>Cryptophyceae</taxon>
        <taxon>Pyrenomonadales</taxon>
        <taxon>Geminigeraceae</taxon>
        <taxon>Guillardia</taxon>
    </lineage>
</organism>